<evidence type="ECO:0000256" key="5">
    <source>
        <dbReference type="ARBA" id="ARBA00022705"/>
    </source>
</evidence>
<dbReference type="Gene3D" id="3.30.70.2820">
    <property type="match status" value="1"/>
</dbReference>
<dbReference type="GO" id="GO:1902975">
    <property type="term" value="P:mitotic DNA replication initiation"/>
    <property type="evidence" value="ECO:0007669"/>
    <property type="project" value="InterPro"/>
</dbReference>
<keyword evidence="4 12" id="KW-0548">Nucleotidyltransferase</keyword>
<dbReference type="PROSITE" id="PS00116">
    <property type="entry name" value="DNA_POLYMERASE_B"/>
    <property type="match status" value="1"/>
</dbReference>
<dbReference type="GO" id="GO:0003697">
    <property type="term" value="F:single-stranded DNA binding"/>
    <property type="evidence" value="ECO:0007669"/>
    <property type="project" value="TreeGrafter"/>
</dbReference>
<dbReference type="Gene3D" id="2.40.50.730">
    <property type="match status" value="1"/>
</dbReference>
<dbReference type="PRINTS" id="PR00106">
    <property type="entry name" value="DNAPOLB"/>
</dbReference>
<dbReference type="GO" id="GO:0005658">
    <property type="term" value="C:alpha DNA polymerase:primase complex"/>
    <property type="evidence" value="ECO:0007669"/>
    <property type="project" value="TreeGrafter"/>
</dbReference>
<dbReference type="PANTHER" id="PTHR45861:SF1">
    <property type="entry name" value="DNA POLYMERASE ALPHA CATALYTIC SUBUNIT"/>
    <property type="match status" value="1"/>
</dbReference>
<dbReference type="GO" id="GO:0003887">
    <property type="term" value="F:DNA-directed DNA polymerase activity"/>
    <property type="evidence" value="ECO:0007669"/>
    <property type="project" value="UniProtKB-KW"/>
</dbReference>
<keyword evidence="9 12" id="KW-0239">DNA-directed DNA polymerase</keyword>
<dbReference type="Gene3D" id="3.30.420.10">
    <property type="entry name" value="Ribonuclease H-like superfamily/Ribonuclease H"/>
    <property type="match status" value="1"/>
</dbReference>
<dbReference type="Gramene" id="ABO97574">
    <property type="protein sequence ID" value="ABO97574"/>
    <property type="gene ID" value="OSTLU_297"/>
</dbReference>
<feature type="domain" description="DNA-directed DNA polymerase family B exonuclease" evidence="15">
    <location>
        <begin position="154"/>
        <end position="413"/>
    </location>
</feature>
<evidence type="ECO:0000256" key="4">
    <source>
        <dbReference type="ARBA" id="ARBA00022695"/>
    </source>
</evidence>
<evidence type="ECO:0000259" key="14">
    <source>
        <dbReference type="Pfam" id="PF00136"/>
    </source>
</evidence>
<dbReference type="GO" id="GO:0006273">
    <property type="term" value="P:lagging strand elongation"/>
    <property type="evidence" value="ECO:0007669"/>
    <property type="project" value="EnsemblPlants"/>
</dbReference>
<dbReference type="InterPro" id="IPR042087">
    <property type="entry name" value="DNA_pol_B_thumb"/>
</dbReference>
<name>A4S111_OSTLU</name>
<dbReference type="GO" id="GO:0003688">
    <property type="term" value="F:DNA replication origin binding"/>
    <property type="evidence" value="ECO:0007669"/>
    <property type="project" value="TreeGrafter"/>
</dbReference>
<dbReference type="InterPro" id="IPR006134">
    <property type="entry name" value="DNA-dir_DNA_pol_B_multi_dom"/>
</dbReference>
<protein>
    <recommendedName>
        <fullName evidence="12">DNA polymerase</fullName>
        <ecNumber evidence="12">2.7.7.7</ecNumber>
    </recommendedName>
</protein>
<evidence type="ECO:0000256" key="2">
    <source>
        <dbReference type="ARBA" id="ARBA00005755"/>
    </source>
</evidence>
<comment type="subcellular location">
    <subcellularLocation>
        <location evidence="1">Nucleus</location>
    </subcellularLocation>
</comment>
<dbReference type="InterPro" id="IPR043502">
    <property type="entry name" value="DNA/RNA_pol_sf"/>
</dbReference>
<keyword evidence="10 12" id="KW-0238">DNA-binding</keyword>
<evidence type="ECO:0000256" key="11">
    <source>
        <dbReference type="ARBA" id="ARBA00023242"/>
    </source>
</evidence>
<evidence type="ECO:0000256" key="13">
    <source>
        <dbReference type="SAM" id="MobiDB-lite"/>
    </source>
</evidence>
<dbReference type="SUPFAM" id="SSF56672">
    <property type="entry name" value="DNA/RNA polymerases"/>
    <property type="match status" value="1"/>
</dbReference>
<dbReference type="OrthoDB" id="6755010at2759"/>
<dbReference type="eggNOG" id="KOG0970">
    <property type="taxonomic scope" value="Eukaryota"/>
</dbReference>
<dbReference type="Pfam" id="PF03104">
    <property type="entry name" value="DNA_pol_B_exo1"/>
    <property type="match status" value="1"/>
</dbReference>
<feature type="non-terminal residue" evidence="16">
    <location>
        <position position="990"/>
    </location>
</feature>
<evidence type="ECO:0000259" key="15">
    <source>
        <dbReference type="Pfam" id="PF03104"/>
    </source>
</evidence>
<evidence type="ECO:0000256" key="3">
    <source>
        <dbReference type="ARBA" id="ARBA00022679"/>
    </source>
</evidence>
<dbReference type="GO" id="GO:0008270">
    <property type="term" value="F:zinc ion binding"/>
    <property type="evidence" value="ECO:0007669"/>
    <property type="project" value="UniProtKB-KW"/>
</dbReference>
<dbReference type="Gene3D" id="1.10.287.690">
    <property type="entry name" value="Helix hairpin bin"/>
    <property type="match status" value="1"/>
</dbReference>
<dbReference type="Proteomes" id="UP000001568">
    <property type="component" value="Chromosome 8"/>
</dbReference>
<dbReference type="RefSeq" id="XP_001419281.1">
    <property type="nucleotide sequence ID" value="XM_001419244.1"/>
</dbReference>
<feature type="non-terminal residue" evidence="16">
    <location>
        <position position="1"/>
    </location>
</feature>
<sequence length="990" mass="110167">DGSTPFFFMDAQEERESPGTVFLFGRVPVSSDPQSETISACAVVQNMQRCMYIVPTASTFADPDGEIAAQKAKSDLMKKLVPLSGDLRAEVKEVLKARKIENSKITIVRRRYCFERKDIPQGPLFVLKVKIPATYAAFPSDIKGKHFVAALGTQAPMLELLTLKSKLKGPSWIALHGAAIVPTEKQKSWCKLELTLPNAHKSVRPCLEAIASRPAPRLTVASLNLQTIVNQQTNVNEIAVASVQYIRDVNCEGSTTAAQLKTGLRHFTVVRKLDGLEMPPGWQNAVAHENNTNVIAKRTGSVVLAAQNNELGLLNFLLAKLHQLDPDVIVGHNIGGFNLEVLLRRFQANKIGHWSRIGRMKRTRMPNINGSGGAYGGGASMGALQCLAGRLLADTYLSAKDLLGKEVSYTLTSLSETQLGVRREEVPSAEIPNRYQDTNALMHLIKCTEIDAKLSLHLMFKMEVVPLTKQLSNIAGNLWSKTLGHTRAQRVEYLLLHEFHSRKHIVPDRLSAKERRRVAAASGEEEDDGGKKGPSYAGGRVLEPKKGLYDTFVLVLDYQSLYPSIIQEYNICYTTVRRHFDAGEENTEIELPAPILSDKDFAVLPKVIANIVQSRREVKGLMAREKDPARAKQYDLRQLALKLTANSMYGCLGFSQSRFFAEPIAALITAQGRKILQRTEDLAKAKCELDVIYGDTDSIMVNTKSHDLNHSRALGNKLIRFVNKEYRKLVLEEDYIFRSMLLLKKKKYAAMKVVNGPNGTKATKLEMKGLDIVRRDWAPLVKDVGKQTLEELLDVDGEREERVNAIHDGLRTIRKDMVENRVQLSKYIITKQLTKAVEEYPDAKHQPHVMVAKRRLEAGKQDGVKAGETVPYIIALESELPLEDIAAGKAGASGGKGLAERAYHPDEILEKGLKVDLHYYLSQQVHPVITRLCAPIEETDGAAMAECLGLDSNKFKTQTRDEDEYDDTFGGGRFALDDEERFAKCKPLKL</sequence>
<keyword evidence="8" id="KW-0862">Zinc</keyword>
<dbReference type="STRING" id="436017.A4S111"/>
<dbReference type="OMA" id="RTAQNHE"/>
<dbReference type="SMART" id="SM00486">
    <property type="entry name" value="POLBc"/>
    <property type="match status" value="1"/>
</dbReference>
<keyword evidence="7" id="KW-0863">Zinc-finger</keyword>
<feature type="region of interest" description="Disordered" evidence="13">
    <location>
        <begin position="516"/>
        <end position="538"/>
    </location>
</feature>
<evidence type="ECO:0000256" key="8">
    <source>
        <dbReference type="ARBA" id="ARBA00022833"/>
    </source>
</evidence>
<dbReference type="InterPro" id="IPR006172">
    <property type="entry name" value="DNA-dir_DNA_pol_B"/>
</dbReference>
<comment type="similarity">
    <text evidence="2 12">Belongs to the DNA polymerase type-B family.</text>
</comment>
<evidence type="ECO:0000256" key="7">
    <source>
        <dbReference type="ARBA" id="ARBA00022771"/>
    </source>
</evidence>
<reference evidence="16 17" key="1">
    <citation type="journal article" date="2007" name="Proc. Natl. Acad. Sci. U.S.A.">
        <title>The tiny eukaryote Ostreococcus provides genomic insights into the paradox of plankton speciation.</title>
        <authorList>
            <person name="Palenik B."/>
            <person name="Grimwood J."/>
            <person name="Aerts A."/>
            <person name="Rouze P."/>
            <person name="Salamov A."/>
            <person name="Putnam N."/>
            <person name="Dupont C."/>
            <person name="Jorgensen R."/>
            <person name="Derelle E."/>
            <person name="Rombauts S."/>
            <person name="Zhou K."/>
            <person name="Otillar R."/>
            <person name="Merchant S.S."/>
            <person name="Podell S."/>
            <person name="Gaasterland T."/>
            <person name="Napoli C."/>
            <person name="Gendler K."/>
            <person name="Manuell A."/>
            <person name="Tai V."/>
            <person name="Vallon O."/>
            <person name="Piganeau G."/>
            <person name="Jancek S."/>
            <person name="Heijde M."/>
            <person name="Jabbari K."/>
            <person name="Bowler C."/>
            <person name="Lohr M."/>
            <person name="Robbens S."/>
            <person name="Werner G."/>
            <person name="Dubchak I."/>
            <person name="Pazour G.J."/>
            <person name="Ren Q."/>
            <person name="Paulsen I."/>
            <person name="Delwiche C."/>
            <person name="Schmutz J."/>
            <person name="Rokhsar D."/>
            <person name="Van de Peer Y."/>
            <person name="Moreau H."/>
            <person name="Grigoriev I.V."/>
        </authorList>
    </citation>
    <scope>NUCLEOTIDE SEQUENCE [LARGE SCALE GENOMIC DNA]</scope>
    <source>
        <strain evidence="16 17">CCE9901</strain>
    </source>
</reference>
<evidence type="ECO:0000313" key="17">
    <source>
        <dbReference type="Proteomes" id="UP000001568"/>
    </source>
</evidence>
<dbReference type="Gene3D" id="3.90.1600.10">
    <property type="entry name" value="Palm domain of DNA polymerase"/>
    <property type="match status" value="1"/>
</dbReference>
<dbReference type="AlphaFoldDB" id="A4S111"/>
<dbReference type="InterPro" id="IPR036397">
    <property type="entry name" value="RNaseH_sf"/>
</dbReference>
<dbReference type="Pfam" id="PF00136">
    <property type="entry name" value="DNA_pol_B"/>
    <property type="match status" value="1"/>
</dbReference>
<keyword evidence="5 12" id="KW-0235">DNA replication</keyword>
<dbReference type="GO" id="GO:0009965">
    <property type="term" value="P:leaf morphogenesis"/>
    <property type="evidence" value="ECO:0007669"/>
    <property type="project" value="EnsemblPlants"/>
</dbReference>
<feature type="domain" description="DNA-directed DNA polymerase family B multifunctional" evidence="14">
    <location>
        <begin position="478"/>
        <end position="936"/>
    </location>
</feature>
<dbReference type="EC" id="2.7.7.7" evidence="12"/>
<dbReference type="GO" id="GO:0003899">
    <property type="term" value="F:DNA-directed RNA polymerase activity"/>
    <property type="evidence" value="ECO:0007669"/>
    <property type="project" value="EnsemblPlants"/>
</dbReference>
<dbReference type="GeneID" id="5003311"/>
<dbReference type="InterPro" id="IPR012337">
    <property type="entry name" value="RNaseH-like_sf"/>
</dbReference>
<organism evidence="16 17">
    <name type="scientific">Ostreococcus lucimarinus (strain CCE9901)</name>
    <dbReference type="NCBI Taxonomy" id="436017"/>
    <lineage>
        <taxon>Eukaryota</taxon>
        <taxon>Viridiplantae</taxon>
        <taxon>Chlorophyta</taxon>
        <taxon>Mamiellophyceae</taxon>
        <taxon>Mamiellales</taxon>
        <taxon>Bathycoccaceae</taxon>
        <taxon>Ostreococcus</taxon>
    </lineage>
</organism>
<evidence type="ECO:0000256" key="6">
    <source>
        <dbReference type="ARBA" id="ARBA00022723"/>
    </source>
</evidence>
<keyword evidence="3 12" id="KW-0808">Transferase</keyword>
<dbReference type="GO" id="GO:0006272">
    <property type="term" value="P:leading strand elongation"/>
    <property type="evidence" value="ECO:0007669"/>
    <property type="project" value="TreeGrafter"/>
</dbReference>
<dbReference type="GO" id="GO:0003682">
    <property type="term" value="F:chromatin binding"/>
    <property type="evidence" value="ECO:0007669"/>
    <property type="project" value="TreeGrafter"/>
</dbReference>
<dbReference type="InterPro" id="IPR006133">
    <property type="entry name" value="DNA-dir_DNA_pol_B_exonuc"/>
</dbReference>
<evidence type="ECO:0000256" key="12">
    <source>
        <dbReference type="RuleBase" id="RU000442"/>
    </source>
</evidence>
<dbReference type="CDD" id="cd05776">
    <property type="entry name" value="DNA_polB_alpha_exo"/>
    <property type="match status" value="1"/>
</dbReference>
<keyword evidence="17" id="KW-1185">Reference proteome</keyword>
<dbReference type="NCBIfam" id="TIGR00592">
    <property type="entry name" value="pol2"/>
    <property type="match status" value="1"/>
</dbReference>
<dbReference type="Gene3D" id="1.10.132.60">
    <property type="entry name" value="DNA polymerase family B, C-terminal domain"/>
    <property type="match status" value="1"/>
</dbReference>
<dbReference type="GO" id="GO:0000166">
    <property type="term" value="F:nucleotide binding"/>
    <property type="evidence" value="ECO:0007669"/>
    <property type="project" value="InterPro"/>
</dbReference>
<dbReference type="HOGENOM" id="CLU_001718_0_0_1"/>
<dbReference type="SUPFAM" id="SSF53098">
    <property type="entry name" value="Ribonuclease H-like"/>
    <property type="match status" value="1"/>
</dbReference>
<evidence type="ECO:0000256" key="10">
    <source>
        <dbReference type="ARBA" id="ARBA00023125"/>
    </source>
</evidence>
<dbReference type="InterPro" id="IPR017964">
    <property type="entry name" value="DNA-dir_DNA_pol_B_CS"/>
</dbReference>
<dbReference type="InterPro" id="IPR023211">
    <property type="entry name" value="DNA_pol_palm_dom_sf"/>
</dbReference>
<comment type="catalytic activity">
    <reaction evidence="12">
        <text>DNA(n) + a 2'-deoxyribonucleoside 5'-triphosphate = DNA(n+1) + diphosphate</text>
        <dbReference type="Rhea" id="RHEA:22508"/>
        <dbReference type="Rhea" id="RHEA-COMP:17339"/>
        <dbReference type="Rhea" id="RHEA-COMP:17340"/>
        <dbReference type="ChEBI" id="CHEBI:33019"/>
        <dbReference type="ChEBI" id="CHEBI:61560"/>
        <dbReference type="ChEBI" id="CHEBI:173112"/>
        <dbReference type="EC" id="2.7.7.7"/>
    </reaction>
</comment>
<evidence type="ECO:0000256" key="9">
    <source>
        <dbReference type="ARBA" id="ARBA00022932"/>
    </source>
</evidence>
<dbReference type="PANTHER" id="PTHR45861">
    <property type="entry name" value="DNA POLYMERASE ALPHA CATALYTIC SUBUNIT"/>
    <property type="match status" value="1"/>
</dbReference>
<dbReference type="FunFam" id="1.10.132.60:FF:000004">
    <property type="entry name" value="DNA polymerase"/>
    <property type="match status" value="1"/>
</dbReference>
<proteinExistence type="inferred from homology"/>
<dbReference type="KEGG" id="olu:OSTLU_297"/>
<gene>
    <name evidence="16" type="ORF">OSTLU_297</name>
</gene>
<dbReference type="EMBL" id="CP000588">
    <property type="protein sequence ID" value="ABO97574.1"/>
    <property type="molecule type" value="Genomic_DNA"/>
</dbReference>
<dbReference type="CDD" id="cd05532">
    <property type="entry name" value="POLBc_alpha"/>
    <property type="match status" value="1"/>
</dbReference>
<dbReference type="InterPro" id="IPR045846">
    <property type="entry name" value="POLBc_alpha"/>
</dbReference>
<evidence type="ECO:0000313" key="16">
    <source>
        <dbReference type="EMBL" id="ABO97574.1"/>
    </source>
</evidence>
<evidence type="ECO:0000256" key="1">
    <source>
        <dbReference type="ARBA" id="ARBA00004123"/>
    </source>
</evidence>
<accession>A4S111</accession>
<keyword evidence="11" id="KW-0539">Nucleus</keyword>
<keyword evidence="6" id="KW-0479">Metal-binding</keyword>